<reference evidence="1" key="1">
    <citation type="submission" date="2006-10" db="EMBL/GenBank/DDBJ databases">
        <authorList>
            <person name="Amadeo P."/>
            <person name="Zhao Q."/>
            <person name="Wortman J."/>
            <person name="Fraser-Liggett C."/>
            <person name="Carlton J."/>
        </authorList>
    </citation>
    <scope>NUCLEOTIDE SEQUENCE</scope>
    <source>
        <strain evidence="1">G3</strain>
    </source>
</reference>
<dbReference type="InParanoid" id="A2FTR8"/>
<dbReference type="AlphaFoldDB" id="A2FTR8"/>
<dbReference type="VEuPathDB" id="TrichDB:TVAGG3_0165350"/>
<gene>
    <name evidence="1" type="ORF">TVAG_327160</name>
</gene>
<reference evidence="1" key="2">
    <citation type="journal article" date="2007" name="Science">
        <title>Draft genome sequence of the sexually transmitted pathogen Trichomonas vaginalis.</title>
        <authorList>
            <person name="Carlton J.M."/>
            <person name="Hirt R.P."/>
            <person name="Silva J.C."/>
            <person name="Delcher A.L."/>
            <person name="Schatz M."/>
            <person name="Zhao Q."/>
            <person name="Wortman J.R."/>
            <person name="Bidwell S.L."/>
            <person name="Alsmark U.C.M."/>
            <person name="Besteiro S."/>
            <person name="Sicheritz-Ponten T."/>
            <person name="Noel C.J."/>
            <person name="Dacks J.B."/>
            <person name="Foster P.G."/>
            <person name="Simillion C."/>
            <person name="Van de Peer Y."/>
            <person name="Miranda-Saavedra D."/>
            <person name="Barton G.J."/>
            <person name="Westrop G.D."/>
            <person name="Mueller S."/>
            <person name="Dessi D."/>
            <person name="Fiori P.L."/>
            <person name="Ren Q."/>
            <person name="Paulsen I."/>
            <person name="Zhang H."/>
            <person name="Bastida-Corcuera F.D."/>
            <person name="Simoes-Barbosa A."/>
            <person name="Brown M.T."/>
            <person name="Hayes R.D."/>
            <person name="Mukherjee M."/>
            <person name="Okumura C.Y."/>
            <person name="Schneider R."/>
            <person name="Smith A.J."/>
            <person name="Vanacova S."/>
            <person name="Villalvazo M."/>
            <person name="Haas B.J."/>
            <person name="Pertea M."/>
            <person name="Feldblyum T.V."/>
            <person name="Utterback T.R."/>
            <person name="Shu C.L."/>
            <person name="Osoegawa K."/>
            <person name="de Jong P.J."/>
            <person name="Hrdy I."/>
            <person name="Horvathova L."/>
            <person name="Zubacova Z."/>
            <person name="Dolezal P."/>
            <person name="Malik S.B."/>
            <person name="Logsdon J.M. Jr."/>
            <person name="Henze K."/>
            <person name="Gupta A."/>
            <person name="Wang C.C."/>
            <person name="Dunne R.L."/>
            <person name="Upcroft J.A."/>
            <person name="Upcroft P."/>
            <person name="White O."/>
            <person name="Salzberg S.L."/>
            <person name="Tang P."/>
            <person name="Chiu C.-H."/>
            <person name="Lee Y.-S."/>
            <person name="Embley T.M."/>
            <person name="Coombs G.H."/>
            <person name="Mottram J.C."/>
            <person name="Tachezy J."/>
            <person name="Fraser-Liggett C.M."/>
            <person name="Johnson P.J."/>
        </authorList>
    </citation>
    <scope>NUCLEOTIDE SEQUENCE [LARGE SCALE GENOMIC DNA]</scope>
    <source>
        <strain evidence="1">G3</strain>
    </source>
</reference>
<keyword evidence="2" id="KW-1185">Reference proteome</keyword>
<proteinExistence type="predicted"/>
<dbReference type="RefSeq" id="XP_001304637.1">
    <property type="nucleotide sequence ID" value="XM_001304636.1"/>
</dbReference>
<sequence>MLFSFLALTTSTPEVIDFTQKEFDTPFSSYNRTTLFIYNPEDFTVEYQNGTRVNMGHLLYLPFSGNPNPSLDFTVRCQGSKTLQAILFSASYEQTNMKSYFLINTFGKKLYLPSSDCIFNNDINIFEPIRIYVASDVRNDITFYHGLDILYPSRLTIYANRGDYYKDQIYTSNPETTISNVYFGYFEISADFSKGQLVGIKNVQKSNPSDQIPSDSVVYESFSSTTDLDEPANREIYQHINLENYYFENPFPKFTAGIKGYETKGNVILIQNYQDLVLGNGEDCPPVIEPNGVIFKPKSGAFNFDYFTGSPEKMSF</sequence>
<organism evidence="1 2">
    <name type="scientific">Trichomonas vaginalis (strain ATCC PRA-98 / G3)</name>
    <dbReference type="NCBI Taxonomy" id="412133"/>
    <lineage>
        <taxon>Eukaryota</taxon>
        <taxon>Metamonada</taxon>
        <taxon>Parabasalia</taxon>
        <taxon>Trichomonadida</taxon>
        <taxon>Trichomonadidae</taxon>
        <taxon>Trichomonas</taxon>
    </lineage>
</organism>
<dbReference type="KEGG" id="tva:4749409"/>
<accession>A2FTR8</accession>
<dbReference type="EMBL" id="DS114016">
    <property type="protein sequence ID" value="EAX91707.1"/>
    <property type="molecule type" value="Genomic_DNA"/>
</dbReference>
<protein>
    <submittedName>
        <fullName evidence="1">Uncharacterized protein</fullName>
    </submittedName>
</protein>
<dbReference type="VEuPathDB" id="TrichDB:TVAG_327160"/>
<evidence type="ECO:0000313" key="2">
    <source>
        <dbReference type="Proteomes" id="UP000001542"/>
    </source>
</evidence>
<dbReference type="Proteomes" id="UP000001542">
    <property type="component" value="Unassembled WGS sequence"/>
</dbReference>
<name>A2FTR8_TRIV3</name>
<evidence type="ECO:0000313" key="1">
    <source>
        <dbReference type="EMBL" id="EAX91707.1"/>
    </source>
</evidence>